<sequence length="63" mass="7188">MRRRARVRTSGNRAHPSSWCEKSMRWELQVGTTISSSSTILKLFVALSARIKDSKLSDLPRVE</sequence>
<organism evidence="1 2">
    <name type="scientific">Eragrostis curvula</name>
    <name type="common">weeping love grass</name>
    <dbReference type="NCBI Taxonomy" id="38414"/>
    <lineage>
        <taxon>Eukaryota</taxon>
        <taxon>Viridiplantae</taxon>
        <taxon>Streptophyta</taxon>
        <taxon>Embryophyta</taxon>
        <taxon>Tracheophyta</taxon>
        <taxon>Spermatophyta</taxon>
        <taxon>Magnoliopsida</taxon>
        <taxon>Liliopsida</taxon>
        <taxon>Poales</taxon>
        <taxon>Poaceae</taxon>
        <taxon>PACMAD clade</taxon>
        <taxon>Chloridoideae</taxon>
        <taxon>Eragrostideae</taxon>
        <taxon>Eragrostidinae</taxon>
        <taxon>Eragrostis</taxon>
    </lineage>
</organism>
<evidence type="ECO:0000313" key="2">
    <source>
        <dbReference type="Proteomes" id="UP000324897"/>
    </source>
</evidence>
<dbReference type="EMBL" id="RWGY01000004">
    <property type="protein sequence ID" value="TVU45612.1"/>
    <property type="molecule type" value="Genomic_DNA"/>
</dbReference>
<protein>
    <submittedName>
        <fullName evidence="1">Uncharacterized protein</fullName>
    </submittedName>
</protein>
<dbReference type="OrthoDB" id="1280899at2759"/>
<dbReference type="Gramene" id="TVU45612">
    <property type="protein sequence ID" value="TVU45612"/>
    <property type="gene ID" value="EJB05_05103"/>
</dbReference>
<comment type="caution">
    <text evidence="1">The sequence shown here is derived from an EMBL/GenBank/DDBJ whole genome shotgun (WGS) entry which is preliminary data.</text>
</comment>
<reference evidence="1 2" key="1">
    <citation type="journal article" date="2019" name="Sci. Rep.">
        <title>A high-quality genome of Eragrostis curvula grass provides insights into Poaceae evolution and supports new strategies to enhance forage quality.</title>
        <authorList>
            <person name="Carballo J."/>
            <person name="Santos B.A.C.M."/>
            <person name="Zappacosta D."/>
            <person name="Garbus I."/>
            <person name="Selva J.P."/>
            <person name="Gallo C.A."/>
            <person name="Diaz A."/>
            <person name="Albertini E."/>
            <person name="Caccamo M."/>
            <person name="Echenique V."/>
        </authorList>
    </citation>
    <scope>NUCLEOTIDE SEQUENCE [LARGE SCALE GENOMIC DNA]</scope>
    <source>
        <strain evidence="2">cv. Victoria</strain>
        <tissue evidence="1">Leaf</tissue>
    </source>
</reference>
<keyword evidence="2" id="KW-1185">Reference proteome</keyword>
<name>A0A5J9WA75_9POAL</name>
<feature type="non-terminal residue" evidence="1">
    <location>
        <position position="63"/>
    </location>
</feature>
<dbReference type="AlphaFoldDB" id="A0A5J9WA75"/>
<gene>
    <name evidence="1" type="ORF">EJB05_05103</name>
</gene>
<accession>A0A5J9WA75</accession>
<dbReference type="Proteomes" id="UP000324897">
    <property type="component" value="Chromosome 5"/>
</dbReference>
<proteinExistence type="predicted"/>
<evidence type="ECO:0000313" key="1">
    <source>
        <dbReference type="EMBL" id="TVU45612.1"/>
    </source>
</evidence>